<feature type="compositionally biased region" description="Basic and acidic residues" evidence="1">
    <location>
        <begin position="137"/>
        <end position="147"/>
    </location>
</feature>
<feature type="region of interest" description="Disordered" evidence="1">
    <location>
        <begin position="114"/>
        <end position="226"/>
    </location>
</feature>
<accession>A0A5A9NZ03</accession>
<dbReference type="EMBL" id="SOYY01000012">
    <property type="protein sequence ID" value="KAA0714031.1"/>
    <property type="molecule type" value="Genomic_DNA"/>
</dbReference>
<name>A0A5A9NZ03_9TELE</name>
<protein>
    <submittedName>
        <fullName evidence="2">Ataxin-7-like protein 2</fullName>
    </submittedName>
</protein>
<dbReference type="PANTHER" id="PTHR15117:SF5">
    <property type="entry name" value="ATAXIN-7-LIKE PROTEIN 2"/>
    <property type="match status" value="1"/>
</dbReference>
<feature type="compositionally biased region" description="Polar residues" evidence="1">
    <location>
        <begin position="409"/>
        <end position="432"/>
    </location>
</feature>
<evidence type="ECO:0000313" key="2">
    <source>
        <dbReference type="EMBL" id="KAA0714031.1"/>
    </source>
</evidence>
<dbReference type="PANTHER" id="PTHR15117">
    <property type="entry name" value="ATAXIN 7 RELATED"/>
    <property type="match status" value="1"/>
</dbReference>
<feature type="region of interest" description="Disordered" evidence="1">
    <location>
        <begin position="585"/>
        <end position="631"/>
    </location>
</feature>
<evidence type="ECO:0000313" key="3">
    <source>
        <dbReference type="Proteomes" id="UP000324632"/>
    </source>
</evidence>
<feature type="compositionally biased region" description="Polar residues" evidence="1">
    <location>
        <begin position="485"/>
        <end position="498"/>
    </location>
</feature>
<dbReference type="AlphaFoldDB" id="A0A5A9NZ03"/>
<feature type="region of interest" description="Disordered" evidence="1">
    <location>
        <begin position="409"/>
        <end position="565"/>
    </location>
</feature>
<comment type="caution">
    <text evidence="2">The sequence shown here is derived from an EMBL/GenBank/DDBJ whole genome shotgun (WGS) entry which is preliminary data.</text>
</comment>
<dbReference type="Proteomes" id="UP000324632">
    <property type="component" value="Chromosome 12"/>
</dbReference>
<keyword evidence="3" id="KW-1185">Reference proteome</keyword>
<evidence type="ECO:0000256" key="1">
    <source>
        <dbReference type="SAM" id="MobiDB-lite"/>
    </source>
</evidence>
<gene>
    <name evidence="2" type="ORF">E1301_Tti017498</name>
</gene>
<proteinExistence type="predicted"/>
<feature type="compositionally biased region" description="Polar residues" evidence="1">
    <location>
        <begin position="442"/>
        <end position="451"/>
    </location>
</feature>
<organism evidence="2 3">
    <name type="scientific">Triplophysa tibetana</name>
    <dbReference type="NCBI Taxonomy" id="1572043"/>
    <lineage>
        <taxon>Eukaryota</taxon>
        <taxon>Metazoa</taxon>
        <taxon>Chordata</taxon>
        <taxon>Craniata</taxon>
        <taxon>Vertebrata</taxon>
        <taxon>Euteleostomi</taxon>
        <taxon>Actinopterygii</taxon>
        <taxon>Neopterygii</taxon>
        <taxon>Teleostei</taxon>
        <taxon>Ostariophysi</taxon>
        <taxon>Cypriniformes</taxon>
        <taxon>Nemacheilidae</taxon>
        <taxon>Triplophysa</taxon>
    </lineage>
</organism>
<dbReference type="InterPro" id="IPR052237">
    <property type="entry name" value="Ataxin-7-like_regulator"/>
</dbReference>
<sequence>MVGERARAETGMAALARRIAILDFVEQSWNSWIEKSALFTPEGTFLEECDKNVKKTMETTSLKKEDMSIYGHCPAHDDFFLVVCIHCSRLVKPQAFERHCESRHGPFSKLYDLSSNCSPDRPQPGEPPSQHGSLCEGQDRRHQDARHPIVPPPCSPHLRRSKPQREVHSIQQVDNIFHGKPASPSYFSTPGPGDPHHWGTTPPKASPPAEKPLQKSLDFHSPHHGARTYSRTYKHVLKVTEEGFAQVGPQWTPLHSKCQITNTSVLRSMTPSDSAVEMEQKVMRYEELQVESLSAGFSSEENDNENREEFVHLPVSTCHPKPLGFCTFGACVLGRSMLAFDRRLLHLRSAFTAMIKQHLSAYLSKKMPQVSELCSYQPIVTTNTYNLNNATNVPRPSHKNPSLRTCASVNSELQPTNLTTPYKLPTKSQSVSGPGRSGITVGHTSKQSLQATFRKLQDSPTSSKRQKSPLGDEKLPRQGKILYRTATSSPNGPLNGTPGSKPRPSVYTPEIKGLIKQKPSHMPTHMTSPPPSESVEGEASGLNHRTLGYEHKGRKRKTSSGSLPKITSCASKSSILFSLSQTHSSLASWGGDGRPDSNSHTVPKRLGAQKKDLSESTAQISGPPPTGLVMGSSFPPLYTNFGSQLERLVRDHNCP</sequence>
<reference evidence="2 3" key="1">
    <citation type="journal article" date="2019" name="Mol. Ecol. Resour.">
        <title>Chromosome-level genome assembly of Triplophysa tibetana, a fish adapted to the harsh high-altitude environment of the Tibetan Plateau.</title>
        <authorList>
            <person name="Yang X."/>
            <person name="Liu H."/>
            <person name="Ma Z."/>
            <person name="Zou Y."/>
            <person name="Zou M."/>
            <person name="Mao Y."/>
            <person name="Li X."/>
            <person name="Wang H."/>
            <person name="Chen T."/>
            <person name="Wang W."/>
            <person name="Yang R."/>
        </authorList>
    </citation>
    <scope>NUCLEOTIDE SEQUENCE [LARGE SCALE GENOMIC DNA]</scope>
    <source>
        <strain evidence="2">TTIB1903HZAU</strain>
        <tissue evidence="2">Muscle</tissue>
    </source>
</reference>